<feature type="signal peptide" evidence="2">
    <location>
        <begin position="1"/>
        <end position="30"/>
    </location>
</feature>
<feature type="compositionally biased region" description="Gly residues" evidence="1">
    <location>
        <begin position="59"/>
        <end position="71"/>
    </location>
</feature>
<dbReference type="EMBL" id="JACHEM010000011">
    <property type="protein sequence ID" value="MBB6437910.1"/>
    <property type="molecule type" value="Genomic_DNA"/>
</dbReference>
<reference evidence="3 4" key="1">
    <citation type="submission" date="2020-08" db="EMBL/GenBank/DDBJ databases">
        <title>Genomic Encyclopedia of Type Strains, Phase IV (KMG-IV): sequencing the most valuable type-strain genomes for metagenomic binning, comparative biology and taxonomic classification.</title>
        <authorList>
            <person name="Goeker M."/>
        </authorList>
    </citation>
    <scope>NUCLEOTIDE SEQUENCE [LARGE SCALE GENOMIC DNA]</scope>
    <source>
        <strain evidence="3 4">DSM 40141</strain>
    </source>
</reference>
<name>A0A7X0LR95_9ACTN</name>
<keyword evidence="4" id="KW-1185">Reference proteome</keyword>
<feature type="compositionally biased region" description="Low complexity" evidence="1">
    <location>
        <begin position="48"/>
        <end position="58"/>
    </location>
</feature>
<comment type="caution">
    <text evidence="3">The sequence shown here is derived from an EMBL/GenBank/DDBJ whole genome shotgun (WGS) entry which is preliminary data.</text>
</comment>
<sequence length="163" mass="15737">MSAAPRPRLRHRKVLWRALVALLTCAAVLALPTGGGPGGLADAGAGNGASSSGASEQGGALGLPGGSGTAGFPGTAGLHGAAGLPGASGEGEAVPDGSVDTELRPQAGSARRPSVAPSWPRHRPPAVVTGARPVRLPQAGAPAGTAPARGPAPYVVRCAVLRC</sequence>
<evidence type="ECO:0008006" key="5">
    <source>
        <dbReference type="Google" id="ProtNLM"/>
    </source>
</evidence>
<proteinExistence type="predicted"/>
<feature type="region of interest" description="Disordered" evidence="1">
    <location>
        <begin position="44"/>
        <end position="132"/>
    </location>
</feature>
<organism evidence="3 4">
    <name type="scientific">Streptomyces candidus</name>
    <dbReference type="NCBI Taxonomy" id="67283"/>
    <lineage>
        <taxon>Bacteria</taxon>
        <taxon>Bacillati</taxon>
        <taxon>Actinomycetota</taxon>
        <taxon>Actinomycetes</taxon>
        <taxon>Kitasatosporales</taxon>
        <taxon>Streptomycetaceae</taxon>
        <taxon>Streptomyces</taxon>
    </lineage>
</organism>
<accession>A0A7X0LR95</accession>
<feature type="compositionally biased region" description="Low complexity" evidence="1">
    <location>
        <begin position="72"/>
        <end position="87"/>
    </location>
</feature>
<dbReference type="AlphaFoldDB" id="A0A7X0LR95"/>
<feature type="chain" id="PRO_5031039200" description="Collagen-like protein" evidence="2">
    <location>
        <begin position="31"/>
        <end position="163"/>
    </location>
</feature>
<dbReference type="RefSeq" id="WP_185033604.1">
    <property type="nucleotide sequence ID" value="NZ_BNBN01000009.1"/>
</dbReference>
<evidence type="ECO:0000313" key="4">
    <source>
        <dbReference type="Proteomes" id="UP000540423"/>
    </source>
</evidence>
<protein>
    <recommendedName>
        <fullName evidence="5">Collagen-like protein</fullName>
    </recommendedName>
</protein>
<keyword evidence="2" id="KW-0732">Signal</keyword>
<dbReference type="Proteomes" id="UP000540423">
    <property type="component" value="Unassembled WGS sequence"/>
</dbReference>
<gene>
    <name evidence="3" type="ORF">HNQ79_004414</name>
</gene>
<evidence type="ECO:0000256" key="2">
    <source>
        <dbReference type="SAM" id="SignalP"/>
    </source>
</evidence>
<evidence type="ECO:0000313" key="3">
    <source>
        <dbReference type="EMBL" id="MBB6437910.1"/>
    </source>
</evidence>
<evidence type="ECO:0000256" key="1">
    <source>
        <dbReference type="SAM" id="MobiDB-lite"/>
    </source>
</evidence>